<evidence type="ECO:0000256" key="2">
    <source>
        <dbReference type="ARBA" id="ARBA00022692"/>
    </source>
</evidence>
<dbReference type="EMBL" id="CALLCH030000018">
    <property type="protein sequence ID" value="CAI4218833.1"/>
    <property type="molecule type" value="Genomic_DNA"/>
</dbReference>
<dbReference type="InterPro" id="IPR006603">
    <property type="entry name" value="PQ-loop_rpt"/>
</dbReference>
<dbReference type="GO" id="GO:0016020">
    <property type="term" value="C:membrane"/>
    <property type="evidence" value="ECO:0007669"/>
    <property type="project" value="UniProtKB-SubCell"/>
</dbReference>
<sequence length="91" mass="10421">MDESITTERHVAQMSTFLLVATIATYIPQYRRIRKRRDATGISTWYLVFTTIATTEQFALLLVLSVMNVPDDYDFPGRALIRYRPCKGGST</sequence>
<keyword evidence="4 5" id="KW-0472">Membrane</keyword>
<gene>
    <name evidence="6" type="ORF">PPNO1_LOCUS8407</name>
</gene>
<dbReference type="Pfam" id="PF04193">
    <property type="entry name" value="PQ-loop"/>
    <property type="match status" value="1"/>
</dbReference>
<keyword evidence="7" id="KW-1185">Reference proteome</keyword>
<name>A0A9P1MFJ2_9PEZI</name>
<evidence type="ECO:0000313" key="6">
    <source>
        <dbReference type="EMBL" id="CAI4218833.1"/>
    </source>
</evidence>
<evidence type="ECO:0000256" key="3">
    <source>
        <dbReference type="ARBA" id="ARBA00022989"/>
    </source>
</evidence>
<feature type="transmembrane region" description="Helical" evidence="5">
    <location>
        <begin position="12"/>
        <end position="30"/>
    </location>
</feature>
<evidence type="ECO:0000256" key="5">
    <source>
        <dbReference type="SAM" id="Phobius"/>
    </source>
</evidence>
<evidence type="ECO:0000256" key="1">
    <source>
        <dbReference type="ARBA" id="ARBA00004141"/>
    </source>
</evidence>
<proteinExistence type="predicted"/>
<protein>
    <submittedName>
        <fullName evidence="6">Uncharacterized protein</fullName>
    </submittedName>
</protein>
<feature type="transmembrane region" description="Helical" evidence="5">
    <location>
        <begin position="42"/>
        <end position="67"/>
    </location>
</feature>
<reference evidence="6" key="1">
    <citation type="submission" date="2022-11" db="EMBL/GenBank/DDBJ databases">
        <authorList>
            <person name="Scott C."/>
            <person name="Bruce N."/>
        </authorList>
    </citation>
    <scope>NUCLEOTIDE SEQUENCE</scope>
</reference>
<evidence type="ECO:0000256" key="4">
    <source>
        <dbReference type="ARBA" id="ARBA00023136"/>
    </source>
</evidence>
<keyword evidence="3 5" id="KW-1133">Transmembrane helix</keyword>
<dbReference type="AlphaFoldDB" id="A0A9P1MFJ2"/>
<dbReference type="OrthoDB" id="5139341at2759"/>
<accession>A0A9P1MFJ2</accession>
<dbReference type="Proteomes" id="UP000838763">
    <property type="component" value="Unassembled WGS sequence"/>
</dbReference>
<evidence type="ECO:0000313" key="7">
    <source>
        <dbReference type="Proteomes" id="UP000838763"/>
    </source>
</evidence>
<keyword evidence="2 5" id="KW-0812">Transmembrane</keyword>
<organism evidence="6 7">
    <name type="scientific">Parascedosporium putredinis</name>
    <dbReference type="NCBI Taxonomy" id="1442378"/>
    <lineage>
        <taxon>Eukaryota</taxon>
        <taxon>Fungi</taxon>
        <taxon>Dikarya</taxon>
        <taxon>Ascomycota</taxon>
        <taxon>Pezizomycotina</taxon>
        <taxon>Sordariomycetes</taxon>
        <taxon>Hypocreomycetidae</taxon>
        <taxon>Microascales</taxon>
        <taxon>Microascaceae</taxon>
        <taxon>Parascedosporium</taxon>
    </lineage>
</organism>
<comment type="caution">
    <text evidence="6">The sequence shown here is derived from an EMBL/GenBank/DDBJ whole genome shotgun (WGS) entry which is preliminary data.</text>
</comment>
<comment type="subcellular location">
    <subcellularLocation>
        <location evidence="1">Membrane</location>
        <topology evidence="1">Multi-pass membrane protein</topology>
    </subcellularLocation>
</comment>